<reference evidence="2 3" key="1">
    <citation type="submission" date="2019-02" db="EMBL/GenBank/DDBJ databases">
        <title>Deep-cultivation of Planctomycetes and their phenomic and genomic characterization uncovers novel biology.</title>
        <authorList>
            <person name="Wiegand S."/>
            <person name="Jogler M."/>
            <person name="Boedeker C."/>
            <person name="Pinto D."/>
            <person name="Vollmers J."/>
            <person name="Rivas-Marin E."/>
            <person name="Kohn T."/>
            <person name="Peeters S.H."/>
            <person name="Heuer A."/>
            <person name="Rast P."/>
            <person name="Oberbeckmann S."/>
            <person name="Bunk B."/>
            <person name="Jeske O."/>
            <person name="Meyerdierks A."/>
            <person name="Storesund J.E."/>
            <person name="Kallscheuer N."/>
            <person name="Luecker S."/>
            <person name="Lage O.M."/>
            <person name="Pohl T."/>
            <person name="Merkel B.J."/>
            <person name="Hornburger P."/>
            <person name="Mueller R.-W."/>
            <person name="Bruemmer F."/>
            <person name="Labrenz M."/>
            <person name="Spormann A.M."/>
            <person name="Op Den Camp H."/>
            <person name="Overmann J."/>
            <person name="Amann R."/>
            <person name="Jetten M.S.M."/>
            <person name="Mascher T."/>
            <person name="Medema M.H."/>
            <person name="Devos D.P."/>
            <person name="Kaster A.-K."/>
            <person name="Ovreas L."/>
            <person name="Rohde M."/>
            <person name="Galperin M.Y."/>
            <person name="Jogler C."/>
        </authorList>
    </citation>
    <scope>NUCLEOTIDE SEQUENCE [LARGE SCALE GENOMIC DNA]</scope>
    <source>
        <strain evidence="2 3">Pla22</strain>
    </source>
</reference>
<dbReference type="Proteomes" id="UP000316598">
    <property type="component" value="Unassembled WGS sequence"/>
</dbReference>
<evidence type="ECO:0000313" key="3">
    <source>
        <dbReference type="Proteomes" id="UP000316598"/>
    </source>
</evidence>
<evidence type="ECO:0000256" key="1">
    <source>
        <dbReference type="SAM" id="MobiDB-lite"/>
    </source>
</evidence>
<sequence>MGQPVASAANIWRKPKRQDNQPLKKRGRDGNLAATPTRTSQKQKLREYADYSIRLISESVNALTGADVSL</sequence>
<proteinExistence type="predicted"/>
<accession>A0A5C5WTT5</accession>
<dbReference type="AlphaFoldDB" id="A0A5C5WTT5"/>
<name>A0A5C5WTT5_9BACT</name>
<dbReference type="EMBL" id="SJPI01000001">
    <property type="protein sequence ID" value="TWT53262.1"/>
    <property type="molecule type" value="Genomic_DNA"/>
</dbReference>
<comment type="caution">
    <text evidence="2">The sequence shown here is derived from an EMBL/GenBank/DDBJ whole genome shotgun (WGS) entry which is preliminary data.</text>
</comment>
<evidence type="ECO:0000313" key="2">
    <source>
        <dbReference type="EMBL" id="TWT53262.1"/>
    </source>
</evidence>
<gene>
    <name evidence="2" type="ORF">Pla22_08900</name>
</gene>
<organism evidence="2 3">
    <name type="scientific">Rubripirellula amarantea</name>
    <dbReference type="NCBI Taxonomy" id="2527999"/>
    <lineage>
        <taxon>Bacteria</taxon>
        <taxon>Pseudomonadati</taxon>
        <taxon>Planctomycetota</taxon>
        <taxon>Planctomycetia</taxon>
        <taxon>Pirellulales</taxon>
        <taxon>Pirellulaceae</taxon>
        <taxon>Rubripirellula</taxon>
    </lineage>
</organism>
<protein>
    <submittedName>
        <fullName evidence="2">Uncharacterized protein</fullName>
    </submittedName>
</protein>
<feature type="region of interest" description="Disordered" evidence="1">
    <location>
        <begin position="1"/>
        <end position="45"/>
    </location>
</feature>
<keyword evidence="3" id="KW-1185">Reference proteome</keyword>